<keyword evidence="6" id="KW-1185">Reference proteome</keyword>
<dbReference type="Pfam" id="PF08424">
    <property type="entry name" value="NRDE-2"/>
    <property type="match status" value="1"/>
</dbReference>
<evidence type="ECO:0000256" key="3">
    <source>
        <dbReference type="ARBA" id="ARBA00023242"/>
    </source>
</evidence>
<sequence>MSASSFPPSFSSFPDIDPGPSNRTPSPARNDNHRDHSVDFLRRDKSVKRIQREKDRHSSKREKHLSLTDNWRGSEPRAIDSLLDDERLKANEDRLRFEQHGQEHDRWVPRPLFYSDRKGDSHNLTYGRLHTSDVPKYRPVAHGKQILGLDKAWTVSHRGGEGIQVTIGQRKQPSLTHPSSSALLAAPSRRLVASTDNYKYKEVDGFLRLTSRTNQNIDQVFRPLSRGEASSESELSAFDAEGESSDDDHAPTLTSHQLTIKALEERLTADPSSVQTWLSLVAQSLSVVPLTSKNAVKARSEVTLSVLSRARGAHPANLRSPTLSLKYLRAGEELWDQTKLTAEWEDALKIGGIVIWMEWLEWRIRASVGGIDQVVWDATRALKALGSSEDSELDRLRVVWRVAVAFQEAGFHERATALFQAQAELTFEVPQSLYGLPVDTQLDSLEEFWESEVPRVGEPDAKGWSGWVSSGKPKATLSSLETTSMDIDSTSADPFIRWYSDETRADMVSRIPARYESGVSDPYATVLLSDIKALLLPLTTQKAKNAFRLVWLSIMGLHIPGFADTLANEAWDDRWSYTHLATVSRLSSIFPHPGKTRQLLADSHAGVLIGKEREYGSVFGPVKDWSLDVLGPLDWVGKDYWRMWTAKDIQGVQEDFVRAIFSQLRCGAEDYQWDVYGLAFEAAVNVKSALKLSRTLLSHAPESLPHWAAHARLERLRGRIEDARKVYQTVLISTRHSPTQPFIGQMWWDWAELEWMSGDQDVALRVVMRSGNVDGTGGMMILRAKRNLEDIINAAQGPWKDREGWIKLRALIDLLTGSSLPGMLAMFDSQSTGVDKAVGESFMVASLVMLYNHAIIRRTPTPPAILRERLQVAIGKYPNNMIVLGMFLEAEKGYGVWGRVRGQLGEGVADGGAKEKGVSRRAAEVWVAGWERGRWEVEAERTRSGLAGAVESDRTRNSAIVWRIVVEFEIRTGQLQRAKNLLYRAVGECPFAKGLYLLAFGPLRQVFTARELGGFVDMMAERGLRIRRGLEEYGWKGEEEMKGKDKEEEEEDEIEWAASERRRLMPY</sequence>
<gene>
    <name evidence="5" type="ORF">L210DRAFT_840332</name>
</gene>
<dbReference type="Gene3D" id="1.25.40.10">
    <property type="entry name" value="Tetratricopeptide repeat domain"/>
    <property type="match status" value="1"/>
</dbReference>
<reference evidence="5" key="1">
    <citation type="submission" date="2019-10" db="EMBL/GenBank/DDBJ databases">
        <authorList>
            <consortium name="DOE Joint Genome Institute"/>
            <person name="Kuo A."/>
            <person name="Miyauchi S."/>
            <person name="Kiss E."/>
            <person name="Drula E."/>
            <person name="Kohler A."/>
            <person name="Sanchez-Garcia M."/>
            <person name="Andreopoulos B."/>
            <person name="Barry K.W."/>
            <person name="Bonito G."/>
            <person name="Buee M."/>
            <person name="Carver A."/>
            <person name="Chen C."/>
            <person name="Cichocki N."/>
            <person name="Clum A."/>
            <person name="Culley D."/>
            <person name="Crous P.W."/>
            <person name="Fauchery L."/>
            <person name="Girlanda M."/>
            <person name="Hayes R."/>
            <person name="Keri Z."/>
            <person name="LaButti K."/>
            <person name="Lipzen A."/>
            <person name="Lombard V."/>
            <person name="Magnuson J."/>
            <person name="Maillard F."/>
            <person name="Morin E."/>
            <person name="Murat C."/>
            <person name="Nolan M."/>
            <person name="Ohm R."/>
            <person name="Pangilinan J."/>
            <person name="Pereira M."/>
            <person name="Perotto S."/>
            <person name="Peter M."/>
            <person name="Riley R."/>
            <person name="Sitrit Y."/>
            <person name="Stielow B."/>
            <person name="Szollosi G."/>
            <person name="Zifcakova L."/>
            <person name="Stursova M."/>
            <person name="Spatafora J.W."/>
            <person name="Tedersoo L."/>
            <person name="Vaario L.-M."/>
            <person name="Yamada A."/>
            <person name="Yan M."/>
            <person name="Wang P."/>
            <person name="Xu J."/>
            <person name="Bruns T."/>
            <person name="Baldrian P."/>
            <person name="Vilgalys R."/>
            <person name="Henrissat B."/>
            <person name="Grigoriev I.V."/>
            <person name="Hibbett D."/>
            <person name="Nagy L.G."/>
            <person name="Martin F.M."/>
        </authorList>
    </citation>
    <scope>NUCLEOTIDE SEQUENCE</scope>
    <source>
        <strain evidence="5">BED1</strain>
    </source>
</reference>
<evidence type="ECO:0000313" key="6">
    <source>
        <dbReference type="Proteomes" id="UP001194468"/>
    </source>
</evidence>
<evidence type="ECO:0000256" key="1">
    <source>
        <dbReference type="ARBA" id="ARBA00004123"/>
    </source>
</evidence>
<dbReference type="InterPro" id="IPR013633">
    <property type="entry name" value="NRDE-2"/>
</dbReference>
<keyword evidence="3" id="KW-0539">Nucleus</keyword>
<dbReference type="GO" id="GO:0031048">
    <property type="term" value="P:regulatory ncRNA-mediated heterochromatin formation"/>
    <property type="evidence" value="ECO:0007669"/>
    <property type="project" value="TreeGrafter"/>
</dbReference>
<dbReference type="AlphaFoldDB" id="A0AAD4C1H5"/>
<comment type="similarity">
    <text evidence="2">Belongs to the NRDE2 family.</text>
</comment>
<comment type="subcellular location">
    <subcellularLocation>
        <location evidence="1">Nucleus</location>
    </subcellularLocation>
</comment>
<organism evidence="5 6">
    <name type="scientific">Boletus edulis BED1</name>
    <dbReference type="NCBI Taxonomy" id="1328754"/>
    <lineage>
        <taxon>Eukaryota</taxon>
        <taxon>Fungi</taxon>
        <taxon>Dikarya</taxon>
        <taxon>Basidiomycota</taxon>
        <taxon>Agaricomycotina</taxon>
        <taxon>Agaricomycetes</taxon>
        <taxon>Agaricomycetidae</taxon>
        <taxon>Boletales</taxon>
        <taxon>Boletineae</taxon>
        <taxon>Boletaceae</taxon>
        <taxon>Boletoideae</taxon>
        <taxon>Boletus</taxon>
    </lineage>
</organism>
<evidence type="ECO:0000256" key="4">
    <source>
        <dbReference type="SAM" id="MobiDB-lite"/>
    </source>
</evidence>
<accession>A0AAD4C1H5</accession>
<protein>
    <submittedName>
        <fullName evidence="5">NRDE-2, necessary for RNA interference-domain-containing protein</fullName>
    </submittedName>
</protein>
<dbReference type="EMBL" id="WHUW01000005">
    <property type="protein sequence ID" value="KAF8445818.1"/>
    <property type="molecule type" value="Genomic_DNA"/>
</dbReference>
<dbReference type="InterPro" id="IPR011990">
    <property type="entry name" value="TPR-like_helical_dom_sf"/>
</dbReference>
<feature type="region of interest" description="Disordered" evidence="4">
    <location>
        <begin position="1"/>
        <end position="71"/>
    </location>
</feature>
<comment type="caution">
    <text evidence="5">The sequence shown here is derived from an EMBL/GenBank/DDBJ whole genome shotgun (WGS) entry which is preliminary data.</text>
</comment>
<dbReference type="PANTHER" id="PTHR13471:SF0">
    <property type="entry name" value="NUCLEAR EXOSOME REGULATOR NRDE2"/>
    <property type="match status" value="1"/>
</dbReference>
<evidence type="ECO:0000313" key="5">
    <source>
        <dbReference type="EMBL" id="KAF8445818.1"/>
    </source>
</evidence>
<dbReference type="PANTHER" id="PTHR13471">
    <property type="entry name" value="TETRATRICOPEPTIDE-LIKE HELICAL"/>
    <property type="match status" value="1"/>
</dbReference>
<proteinExistence type="inferred from homology"/>
<name>A0AAD4C1H5_BOLED</name>
<feature type="compositionally biased region" description="Low complexity" evidence="4">
    <location>
        <begin position="1"/>
        <end position="14"/>
    </location>
</feature>
<evidence type="ECO:0000256" key="2">
    <source>
        <dbReference type="ARBA" id="ARBA00009265"/>
    </source>
</evidence>
<dbReference type="Proteomes" id="UP001194468">
    <property type="component" value="Unassembled WGS sequence"/>
</dbReference>
<reference evidence="5" key="2">
    <citation type="journal article" date="2020" name="Nat. Commun.">
        <title>Large-scale genome sequencing of mycorrhizal fungi provides insights into the early evolution of symbiotic traits.</title>
        <authorList>
            <person name="Miyauchi S."/>
            <person name="Kiss E."/>
            <person name="Kuo A."/>
            <person name="Drula E."/>
            <person name="Kohler A."/>
            <person name="Sanchez-Garcia M."/>
            <person name="Morin E."/>
            <person name="Andreopoulos B."/>
            <person name="Barry K.W."/>
            <person name="Bonito G."/>
            <person name="Buee M."/>
            <person name="Carver A."/>
            <person name="Chen C."/>
            <person name="Cichocki N."/>
            <person name="Clum A."/>
            <person name="Culley D."/>
            <person name="Crous P.W."/>
            <person name="Fauchery L."/>
            <person name="Girlanda M."/>
            <person name="Hayes R.D."/>
            <person name="Keri Z."/>
            <person name="LaButti K."/>
            <person name="Lipzen A."/>
            <person name="Lombard V."/>
            <person name="Magnuson J."/>
            <person name="Maillard F."/>
            <person name="Murat C."/>
            <person name="Nolan M."/>
            <person name="Ohm R.A."/>
            <person name="Pangilinan J."/>
            <person name="Pereira M.F."/>
            <person name="Perotto S."/>
            <person name="Peter M."/>
            <person name="Pfister S."/>
            <person name="Riley R."/>
            <person name="Sitrit Y."/>
            <person name="Stielow J.B."/>
            <person name="Szollosi G."/>
            <person name="Zifcakova L."/>
            <person name="Stursova M."/>
            <person name="Spatafora J.W."/>
            <person name="Tedersoo L."/>
            <person name="Vaario L.M."/>
            <person name="Yamada A."/>
            <person name="Yan M."/>
            <person name="Wang P."/>
            <person name="Xu J."/>
            <person name="Bruns T."/>
            <person name="Baldrian P."/>
            <person name="Vilgalys R."/>
            <person name="Dunand C."/>
            <person name="Henrissat B."/>
            <person name="Grigoriev I.V."/>
            <person name="Hibbett D."/>
            <person name="Nagy L.G."/>
            <person name="Martin F.M."/>
        </authorList>
    </citation>
    <scope>NUCLEOTIDE SEQUENCE</scope>
    <source>
        <strain evidence="5">BED1</strain>
    </source>
</reference>
<feature type="region of interest" description="Disordered" evidence="4">
    <location>
        <begin position="222"/>
        <end position="251"/>
    </location>
</feature>
<dbReference type="SUPFAM" id="SSF48452">
    <property type="entry name" value="TPR-like"/>
    <property type="match status" value="1"/>
</dbReference>
<dbReference type="GO" id="GO:1902369">
    <property type="term" value="P:negative regulation of RNA catabolic process"/>
    <property type="evidence" value="ECO:0007669"/>
    <property type="project" value="TreeGrafter"/>
</dbReference>
<dbReference type="GO" id="GO:0071013">
    <property type="term" value="C:catalytic step 2 spliceosome"/>
    <property type="evidence" value="ECO:0007669"/>
    <property type="project" value="TreeGrafter"/>
</dbReference>
<feature type="compositionally biased region" description="Basic and acidic residues" evidence="4">
    <location>
        <begin position="30"/>
        <end position="44"/>
    </location>
</feature>